<keyword evidence="12" id="KW-0131">Cell cycle</keyword>
<evidence type="ECO:0000256" key="5">
    <source>
        <dbReference type="ARBA" id="ARBA00014547"/>
    </source>
</evidence>
<comment type="function">
    <text evidence="15">Important regulator of cell cycle progression. Inhibits the kinase activity of CDK2 bound to cyclin A, but has little inhibitory activity on CDK2 bound to SPDYA. Involved in G1 arrest. Potent inhibitor of cyclin E- and cyclin A-CDK2 complexes. Forms a complex with cyclin type D-CDK4 complexes and is involved in the assembly, stability, and modulation of CCND1-CDK4 complex activation. Acts either as an inhibitor or an activator of cyclin type D-CDK4 complexes depending on its phosphorylation state and/or stoichometry.</text>
</comment>
<name>A0A556THC9_BAGYA</name>
<evidence type="ECO:0000259" key="17">
    <source>
        <dbReference type="Pfam" id="PF02234"/>
    </source>
</evidence>
<evidence type="ECO:0000256" key="15">
    <source>
        <dbReference type="ARBA" id="ARBA00045727"/>
    </source>
</evidence>
<dbReference type="GO" id="GO:0008285">
    <property type="term" value="P:negative regulation of cell population proliferation"/>
    <property type="evidence" value="ECO:0007669"/>
    <property type="project" value="TreeGrafter"/>
</dbReference>
<dbReference type="PANTHER" id="PTHR10265:SF9">
    <property type="entry name" value="CYCLIN-DEPENDENT KINASE INHIBITOR 1B"/>
    <property type="match status" value="1"/>
</dbReference>
<keyword evidence="11" id="KW-0539">Nucleus</keyword>
<feature type="compositionally biased region" description="Polar residues" evidence="16">
    <location>
        <begin position="1"/>
        <end position="10"/>
    </location>
</feature>
<evidence type="ECO:0000256" key="8">
    <source>
        <dbReference type="ARBA" id="ARBA00022753"/>
    </source>
</evidence>
<evidence type="ECO:0000313" key="18">
    <source>
        <dbReference type="EMBL" id="TSK13251.1"/>
    </source>
</evidence>
<dbReference type="Proteomes" id="UP000319801">
    <property type="component" value="Unassembled WGS sequence"/>
</dbReference>
<evidence type="ECO:0000256" key="9">
    <source>
        <dbReference type="ARBA" id="ARBA00022843"/>
    </source>
</evidence>
<evidence type="ECO:0000256" key="10">
    <source>
        <dbReference type="ARBA" id="ARBA00023013"/>
    </source>
</evidence>
<dbReference type="Pfam" id="PF02234">
    <property type="entry name" value="CDI"/>
    <property type="match status" value="1"/>
</dbReference>
<keyword evidence="8" id="KW-0967">Endosome</keyword>
<feature type="compositionally biased region" description="Polar residues" evidence="16">
    <location>
        <begin position="105"/>
        <end position="116"/>
    </location>
</feature>
<dbReference type="GO" id="GO:0005634">
    <property type="term" value="C:nucleus"/>
    <property type="evidence" value="ECO:0007669"/>
    <property type="project" value="UniProtKB-SubCell"/>
</dbReference>
<comment type="caution">
    <text evidence="18">The sequence shown here is derived from an EMBL/GenBank/DDBJ whole genome shotgun (WGS) entry which is preliminary data.</text>
</comment>
<dbReference type="InterPro" id="IPR003175">
    <property type="entry name" value="CDI_dom"/>
</dbReference>
<evidence type="ECO:0000313" key="19">
    <source>
        <dbReference type="Proteomes" id="UP000319801"/>
    </source>
</evidence>
<keyword evidence="10" id="KW-0649">Protein kinase inhibitor</keyword>
<evidence type="ECO:0000256" key="14">
    <source>
        <dbReference type="ARBA" id="ARBA00031925"/>
    </source>
</evidence>
<feature type="region of interest" description="Disordered" evidence="16">
    <location>
        <begin position="83"/>
        <end position="197"/>
    </location>
</feature>
<organism evidence="18 19">
    <name type="scientific">Bagarius yarrelli</name>
    <name type="common">Goonch</name>
    <name type="synonym">Bagrus yarrelli</name>
    <dbReference type="NCBI Taxonomy" id="175774"/>
    <lineage>
        <taxon>Eukaryota</taxon>
        <taxon>Metazoa</taxon>
        <taxon>Chordata</taxon>
        <taxon>Craniata</taxon>
        <taxon>Vertebrata</taxon>
        <taxon>Euteleostomi</taxon>
        <taxon>Actinopterygii</taxon>
        <taxon>Neopterygii</taxon>
        <taxon>Teleostei</taxon>
        <taxon>Ostariophysi</taxon>
        <taxon>Siluriformes</taxon>
        <taxon>Sisoridae</taxon>
        <taxon>Sisorinae</taxon>
        <taxon>Bagarius</taxon>
    </lineage>
</organism>
<proteinExistence type="inferred from homology"/>
<evidence type="ECO:0000256" key="11">
    <source>
        <dbReference type="ARBA" id="ARBA00023242"/>
    </source>
</evidence>
<reference evidence="18 19" key="1">
    <citation type="journal article" date="2019" name="Genome Biol. Evol.">
        <title>Whole-Genome Sequencing of the Giant Devil Catfish, Bagarius yarrelli.</title>
        <authorList>
            <person name="Jiang W."/>
            <person name="Lv Y."/>
            <person name="Cheng L."/>
            <person name="Yang K."/>
            <person name="Chao B."/>
            <person name="Wang X."/>
            <person name="Li Y."/>
            <person name="Pan X."/>
            <person name="You X."/>
            <person name="Zhang Y."/>
            <person name="Yang J."/>
            <person name="Li J."/>
            <person name="Zhang X."/>
            <person name="Liu S."/>
            <person name="Sun C."/>
            <person name="Yang J."/>
            <person name="Shi Q."/>
        </authorList>
    </citation>
    <scope>NUCLEOTIDE SEQUENCE [LARGE SCALE GENOMIC DNA]</scope>
    <source>
        <strain evidence="18">JWS20170419001</strain>
        <tissue evidence="18">Muscle</tissue>
    </source>
</reference>
<feature type="compositionally biased region" description="Basic and acidic residues" evidence="16">
    <location>
        <begin position="123"/>
        <end position="158"/>
    </location>
</feature>
<evidence type="ECO:0000256" key="6">
    <source>
        <dbReference type="ARBA" id="ARBA00022490"/>
    </source>
</evidence>
<feature type="compositionally biased region" description="Basic and acidic residues" evidence="16">
    <location>
        <begin position="182"/>
        <end position="197"/>
    </location>
</feature>
<feature type="domain" description="Cyclin-dependent kinase inhibitor" evidence="17">
    <location>
        <begin position="31"/>
        <end position="80"/>
    </location>
</feature>
<dbReference type="GO" id="GO:0045930">
    <property type="term" value="P:negative regulation of mitotic cell cycle"/>
    <property type="evidence" value="ECO:0007669"/>
    <property type="project" value="TreeGrafter"/>
</dbReference>
<evidence type="ECO:0000256" key="7">
    <source>
        <dbReference type="ARBA" id="ARBA00022553"/>
    </source>
</evidence>
<evidence type="ECO:0000256" key="4">
    <source>
        <dbReference type="ARBA" id="ARBA00006726"/>
    </source>
</evidence>
<feature type="compositionally biased region" description="Basic and acidic residues" evidence="16">
    <location>
        <begin position="14"/>
        <end position="24"/>
    </location>
</feature>
<evidence type="ECO:0000256" key="2">
    <source>
        <dbReference type="ARBA" id="ARBA00004177"/>
    </source>
</evidence>
<comment type="similarity">
    <text evidence="4">Belongs to the CDI family.</text>
</comment>
<dbReference type="GO" id="GO:0005768">
    <property type="term" value="C:endosome"/>
    <property type="evidence" value="ECO:0007669"/>
    <property type="project" value="UniProtKB-SubCell"/>
</dbReference>
<evidence type="ECO:0000256" key="13">
    <source>
        <dbReference type="ARBA" id="ARBA00031903"/>
    </source>
</evidence>
<dbReference type="GO" id="GO:0000082">
    <property type="term" value="P:G1/S transition of mitotic cell cycle"/>
    <property type="evidence" value="ECO:0007669"/>
    <property type="project" value="TreeGrafter"/>
</dbReference>
<dbReference type="PANTHER" id="PTHR10265">
    <property type="entry name" value="CYCLIN-DEPENDENT KINASE INHIBITOR 1"/>
    <property type="match status" value="1"/>
</dbReference>
<dbReference type="AlphaFoldDB" id="A0A556THC9"/>
<dbReference type="Gene3D" id="4.10.365.10">
    <property type="entry name" value="p27"/>
    <property type="match status" value="1"/>
</dbReference>
<accession>A0A556THC9</accession>
<dbReference type="OrthoDB" id="6373236at2759"/>
<feature type="region of interest" description="Disordered" evidence="16">
    <location>
        <begin position="1"/>
        <end position="35"/>
    </location>
</feature>
<evidence type="ECO:0000256" key="1">
    <source>
        <dbReference type="ARBA" id="ARBA00004123"/>
    </source>
</evidence>
<keyword evidence="6" id="KW-0963">Cytoplasm</keyword>
<feature type="compositionally biased region" description="Basic and acidic residues" evidence="16">
    <location>
        <begin position="92"/>
        <end position="104"/>
    </location>
</feature>
<evidence type="ECO:0000256" key="16">
    <source>
        <dbReference type="SAM" id="MobiDB-lite"/>
    </source>
</evidence>
<keyword evidence="9" id="KW-0832">Ubl conjugation</keyword>
<comment type="subcellular location">
    <subcellularLocation>
        <location evidence="3">Cytoplasm</location>
    </subcellularLocation>
    <subcellularLocation>
        <location evidence="2">Endosome</location>
    </subcellularLocation>
    <subcellularLocation>
        <location evidence="1">Nucleus</location>
    </subcellularLocation>
</comment>
<keyword evidence="7" id="KW-0597">Phosphoprotein</keyword>
<dbReference type="InterPro" id="IPR044898">
    <property type="entry name" value="CDI_dom_sf"/>
</dbReference>
<dbReference type="GO" id="GO:0051087">
    <property type="term" value="F:protein-folding chaperone binding"/>
    <property type="evidence" value="ECO:0007669"/>
    <property type="project" value="TreeGrafter"/>
</dbReference>
<evidence type="ECO:0000256" key="12">
    <source>
        <dbReference type="ARBA" id="ARBA00023306"/>
    </source>
</evidence>
<gene>
    <name evidence="18" type="ORF">Baya_0125</name>
</gene>
<keyword evidence="19" id="KW-1185">Reference proteome</keyword>
<dbReference type="EMBL" id="VCAZ01000001">
    <property type="protein sequence ID" value="TSK13251.1"/>
    <property type="molecule type" value="Genomic_DNA"/>
</dbReference>
<protein>
    <recommendedName>
        <fullName evidence="5">Cyclin-dependent kinase inhibitor 1B</fullName>
    </recommendedName>
    <alternativeName>
        <fullName evidence="14">Cyclin-dependent kinase inhibitor p27</fullName>
    </alternativeName>
    <alternativeName>
        <fullName evidence="13">p27Kip1</fullName>
    </alternativeName>
</protein>
<dbReference type="GO" id="GO:0004861">
    <property type="term" value="F:cyclin-dependent protein serine/threonine kinase inhibitor activity"/>
    <property type="evidence" value="ECO:0007669"/>
    <property type="project" value="InterPro"/>
</dbReference>
<sequence length="197" mass="22106">MSDVRLSNGSPPLERVDARPEGHTKPSVCRNLFGSPDPGEVRQAYLDELRESQIACKEKYNFDFVEDTPLEPGRYEWEAVDAKNAPEVYSRPPRETNRTKRVDSLTKSQMDCQKTHSAAKKRPSMDDADSARRSKRMSHGDEDSSTQDKVEQTPRKSDPSTLVQAPFERAQKPALTLPASIEKNKDTSQEKEEGGGV</sequence>
<evidence type="ECO:0000256" key="3">
    <source>
        <dbReference type="ARBA" id="ARBA00004496"/>
    </source>
</evidence>